<dbReference type="InterPro" id="IPR002563">
    <property type="entry name" value="Flavin_Rdtase-like_dom"/>
</dbReference>
<keyword evidence="1" id="KW-0560">Oxidoreductase</keyword>
<dbReference type="PANTHER" id="PTHR30466:SF1">
    <property type="entry name" value="FMN REDUCTASE (NADH) RUTF"/>
    <property type="match status" value="1"/>
</dbReference>
<reference evidence="2 3" key="1">
    <citation type="submission" date="2017-05" db="EMBL/GenBank/DDBJ databases">
        <title>Full genome sequence of Pseudorhodoplanes sinuspersici.</title>
        <authorList>
            <person name="Dastgheib S.M.M."/>
            <person name="Shavandi M."/>
            <person name="Tirandaz H."/>
        </authorList>
    </citation>
    <scope>NUCLEOTIDE SEQUENCE [LARGE SCALE GENOMIC DNA]</scope>
    <source>
        <strain evidence="2 3">RIPI110</strain>
    </source>
</reference>
<dbReference type="PANTHER" id="PTHR30466">
    <property type="entry name" value="FLAVIN REDUCTASE"/>
    <property type="match status" value="1"/>
</dbReference>
<sequence>MSWIDNSPQAIWGVEPFERALAEPALFREAMSRLGAAVHIITTQGSAGKAGFTATAVASVSDSPPTVLVCLNRKSQITPVMRENKVFCVNTLASHDEELANVFAGRTGQFMADRFNAGNWTTLETGAPALTNAIAAIDCRVLEMKSVATHDIYFGEVAAIKLANAEKALVYHDRAYKHV</sequence>
<gene>
    <name evidence="2" type="ORF">CAK95_10080</name>
</gene>
<proteinExistence type="predicted"/>
<organism evidence="2 3">
    <name type="scientific">Pseudorhodoplanes sinuspersici</name>
    <dbReference type="NCBI Taxonomy" id="1235591"/>
    <lineage>
        <taxon>Bacteria</taxon>
        <taxon>Pseudomonadati</taxon>
        <taxon>Pseudomonadota</taxon>
        <taxon>Alphaproteobacteria</taxon>
        <taxon>Hyphomicrobiales</taxon>
        <taxon>Pseudorhodoplanes</taxon>
    </lineage>
</organism>
<dbReference type="SMART" id="SM00903">
    <property type="entry name" value="Flavin_Reduct"/>
    <property type="match status" value="1"/>
</dbReference>
<dbReference type="RefSeq" id="WP_086087802.1">
    <property type="nucleotide sequence ID" value="NZ_CP021112.1"/>
</dbReference>
<dbReference type="AlphaFoldDB" id="A0A1W6ZPT4"/>
<dbReference type="SUPFAM" id="SSF50475">
    <property type="entry name" value="FMN-binding split barrel"/>
    <property type="match status" value="1"/>
</dbReference>
<dbReference type="GO" id="GO:0042602">
    <property type="term" value="F:riboflavin reductase (NADPH) activity"/>
    <property type="evidence" value="ECO:0007669"/>
    <property type="project" value="TreeGrafter"/>
</dbReference>
<dbReference type="Proteomes" id="UP000194137">
    <property type="component" value="Chromosome"/>
</dbReference>
<dbReference type="GO" id="GO:0006208">
    <property type="term" value="P:pyrimidine nucleobase catabolic process"/>
    <property type="evidence" value="ECO:0007669"/>
    <property type="project" value="TreeGrafter"/>
</dbReference>
<dbReference type="OrthoDB" id="9789254at2"/>
<evidence type="ECO:0000313" key="3">
    <source>
        <dbReference type="Proteomes" id="UP000194137"/>
    </source>
</evidence>
<dbReference type="STRING" id="1235591.CAK95_10080"/>
<evidence type="ECO:0000313" key="2">
    <source>
        <dbReference type="EMBL" id="ARP99393.1"/>
    </source>
</evidence>
<dbReference type="Gene3D" id="2.30.110.10">
    <property type="entry name" value="Electron Transport, Fmn-binding Protein, Chain A"/>
    <property type="match status" value="1"/>
</dbReference>
<dbReference type="KEGG" id="psin:CAK95_10080"/>
<evidence type="ECO:0000256" key="1">
    <source>
        <dbReference type="ARBA" id="ARBA00023002"/>
    </source>
</evidence>
<keyword evidence="3" id="KW-1185">Reference proteome</keyword>
<dbReference type="Pfam" id="PF01613">
    <property type="entry name" value="Flavin_Reduct"/>
    <property type="match status" value="1"/>
</dbReference>
<accession>A0A1W6ZPT4</accession>
<name>A0A1W6ZPT4_9HYPH</name>
<dbReference type="GO" id="GO:0010181">
    <property type="term" value="F:FMN binding"/>
    <property type="evidence" value="ECO:0007669"/>
    <property type="project" value="InterPro"/>
</dbReference>
<dbReference type="EMBL" id="CP021112">
    <property type="protein sequence ID" value="ARP99393.1"/>
    <property type="molecule type" value="Genomic_DNA"/>
</dbReference>
<dbReference type="InterPro" id="IPR050268">
    <property type="entry name" value="NADH-dep_flavin_reductase"/>
</dbReference>
<dbReference type="InterPro" id="IPR012349">
    <property type="entry name" value="Split_barrel_FMN-bd"/>
</dbReference>
<protein>
    <submittedName>
        <fullName evidence="2">Uncharacterized protein</fullName>
    </submittedName>
</protein>